<protein>
    <recommendedName>
        <fullName evidence="4">DUF155 domain-containing protein</fullName>
    </recommendedName>
</protein>
<dbReference type="HOGENOM" id="CLU_507509_0_0_1"/>
<dbReference type="Pfam" id="PF02582">
    <property type="entry name" value="DUF155"/>
    <property type="match status" value="1"/>
</dbReference>
<feature type="domain" description="DUF155" evidence="4">
    <location>
        <begin position="270"/>
        <end position="484"/>
    </location>
</feature>
<sequence>MSAPSERTALLKQFASAIGSGTPETRLPPSQTSFQAGASGAPAAGTLPTPNEIKLDLSQPAALGAGTTGPAHVSGLVAPSAAGGGVGNPSGAAPTPTMPLPRKTGLRHRARLEREEPLREKAALGFVGRLSTYCTCTTYDLRALYAALQQITSKANLTVRRLSRDLLLLQRRPSRRRIGAIRELLRSGEDARGSRLPCGNDRSGDEHTEMLPTTASPPNDQQNRAGLARQRMNRTMDPSWRTMDAEEALDPSFALDDNQEVEDVVAGAAIFFFSYGTLVCWGLSEAGEWGILDWLQAFENGQLSPAEMEKEFFTYTYSYEADKARIKNDNIMLPGALVERSQLVGMRIAAPPAAILDPNAEAENEWTQLEEADLSDEELVQVQAGISHALAQSCKLGSFENSVDLLIERCGNVPLDLVRFGELRLGARDVMRMSGEVHLYRSYFNLQTDLLGTPDWFWENEEVEPLYERTARWLDTEKRGQLLNQRLEILKDLFMLFRDEVHVRTEHRLEWIIIILIVAEVLLQLLAMALGAAQSTA</sequence>
<evidence type="ECO:0000256" key="3">
    <source>
        <dbReference type="SAM" id="Phobius"/>
    </source>
</evidence>
<keyword evidence="6" id="KW-1185">Reference proteome</keyword>
<gene>
    <name evidence="5" type="ORF">CYME_CMP286C</name>
</gene>
<evidence type="ECO:0000313" key="6">
    <source>
        <dbReference type="Proteomes" id="UP000007014"/>
    </source>
</evidence>
<dbReference type="OMA" id="YSACHVE"/>
<name>M1VFV1_CYAM1</name>
<dbReference type="Proteomes" id="UP000007014">
    <property type="component" value="Chromosome 16"/>
</dbReference>
<keyword evidence="3" id="KW-0472">Membrane</keyword>
<dbReference type="InterPro" id="IPR051624">
    <property type="entry name" value="RMD1/Sad1-interacting"/>
</dbReference>
<dbReference type="EMBL" id="AP006498">
    <property type="protein sequence ID" value="BAM81887.1"/>
    <property type="molecule type" value="Genomic_DNA"/>
</dbReference>
<dbReference type="GO" id="GO:0005739">
    <property type="term" value="C:mitochondrion"/>
    <property type="evidence" value="ECO:0007669"/>
    <property type="project" value="UniProtKB-ARBA"/>
</dbReference>
<feature type="transmembrane region" description="Helical" evidence="3">
    <location>
        <begin position="511"/>
        <end position="533"/>
    </location>
</feature>
<dbReference type="InterPro" id="IPR003734">
    <property type="entry name" value="DUF155"/>
</dbReference>
<reference evidence="5 6" key="2">
    <citation type="journal article" date="2007" name="BMC Biol.">
        <title>A 100%-complete sequence reveals unusually simple genomic features in the hot-spring red alga Cyanidioschyzon merolae.</title>
        <authorList>
            <person name="Nozaki H."/>
            <person name="Takano H."/>
            <person name="Misumi O."/>
            <person name="Terasawa K."/>
            <person name="Matsuzaki M."/>
            <person name="Maruyama S."/>
            <person name="Nishida K."/>
            <person name="Yagisawa F."/>
            <person name="Yoshida Y."/>
            <person name="Fujiwara T."/>
            <person name="Takio S."/>
            <person name="Tamura K."/>
            <person name="Chung S.J."/>
            <person name="Nakamura S."/>
            <person name="Kuroiwa H."/>
            <person name="Tanaka K."/>
            <person name="Sato N."/>
            <person name="Kuroiwa T."/>
        </authorList>
    </citation>
    <scope>NUCLEOTIDE SEQUENCE [LARGE SCALE GENOMIC DNA]</scope>
    <source>
        <strain evidence="5 6">10D</strain>
    </source>
</reference>
<feature type="region of interest" description="Disordered" evidence="2">
    <location>
        <begin position="15"/>
        <end position="52"/>
    </location>
</feature>
<dbReference type="PANTHER" id="PTHR16255">
    <property type="entry name" value="REQUIRED FOR MEIOTIC NUCLEAR DIVISION PROTEIN 1 HOMOLOG"/>
    <property type="match status" value="1"/>
</dbReference>
<organism evidence="5 6">
    <name type="scientific">Cyanidioschyzon merolae (strain NIES-3377 / 10D)</name>
    <name type="common">Unicellular red alga</name>
    <dbReference type="NCBI Taxonomy" id="280699"/>
    <lineage>
        <taxon>Eukaryota</taxon>
        <taxon>Rhodophyta</taxon>
        <taxon>Bangiophyceae</taxon>
        <taxon>Cyanidiales</taxon>
        <taxon>Cyanidiaceae</taxon>
        <taxon>Cyanidioschyzon</taxon>
    </lineage>
</organism>
<keyword evidence="3" id="KW-1133">Transmembrane helix</keyword>
<evidence type="ECO:0000259" key="4">
    <source>
        <dbReference type="Pfam" id="PF02582"/>
    </source>
</evidence>
<dbReference type="GeneID" id="16995895"/>
<feature type="region of interest" description="Disordered" evidence="2">
    <location>
        <begin position="82"/>
        <end position="103"/>
    </location>
</feature>
<feature type="region of interest" description="Disordered" evidence="2">
    <location>
        <begin position="191"/>
        <end position="223"/>
    </location>
</feature>
<reference evidence="5 6" key="1">
    <citation type="journal article" date="2004" name="Nature">
        <title>Genome sequence of the ultrasmall unicellular red alga Cyanidioschyzon merolae 10D.</title>
        <authorList>
            <person name="Matsuzaki M."/>
            <person name="Misumi O."/>
            <person name="Shin-i T."/>
            <person name="Maruyama S."/>
            <person name="Takahara M."/>
            <person name="Miyagishima S."/>
            <person name="Mori T."/>
            <person name="Nishida K."/>
            <person name="Yagisawa F."/>
            <person name="Nishida K."/>
            <person name="Yoshida Y."/>
            <person name="Nishimura Y."/>
            <person name="Nakao S."/>
            <person name="Kobayashi T."/>
            <person name="Momoyama Y."/>
            <person name="Higashiyama T."/>
            <person name="Minoda A."/>
            <person name="Sano M."/>
            <person name="Nomoto H."/>
            <person name="Oishi K."/>
            <person name="Hayashi H."/>
            <person name="Ohta F."/>
            <person name="Nishizaka S."/>
            <person name="Haga S."/>
            <person name="Miura S."/>
            <person name="Morishita T."/>
            <person name="Kabeya Y."/>
            <person name="Terasawa K."/>
            <person name="Suzuki Y."/>
            <person name="Ishii Y."/>
            <person name="Asakawa S."/>
            <person name="Takano H."/>
            <person name="Ohta N."/>
            <person name="Kuroiwa H."/>
            <person name="Tanaka K."/>
            <person name="Shimizu N."/>
            <person name="Sugano S."/>
            <person name="Sato N."/>
            <person name="Nozaki H."/>
            <person name="Ogasawara N."/>
            <person name="Kohara Y."/>
            <person name="Kuroiwa T."/>
        </authorList>
    </citation>
    <scope>NUCLEOTIDE SEQUENCE [LARGE SCALE GENOMIC DNA]</scope>
    <source>
        <strain evidence="5 6">10D</strain>
    </source>
</reference>
<dbReference type="AlphaFoldDB" id="M1VFV1"/>
<evidence type="ECO:0000256" key="2">
    <source>
        <dbReference type="SAM" id="MobiDB-lite"/>
    </source>
</evidence>
<dbReference type="Gramene" id="CMP286CT">
    <property type="protein sequence ID" value="CMP286CT"/>
    <property type="gene ID" value="CMP286C"/>
</dbReference>
<accession>M1VFV1</accession>
<dbReference type="RefSeq" id="XP_005537923.1">
    <property type="nucleotide sequence ID" value="XM_005537866.1"/>
</dbReference>
<feature type="compositionally biased region" description="Polar residues" evidence="2">
    <location>
        <begin position="211"/>
        <end position="223"/>
    </location>
</feature>
<proteinExistence type="inferred from homology"/>
<dbReference type="PANTHER" id="PTHR16255:SF1">
    <property type="entry name" value="REQUIRED FOR MEIOTIC NUCLEAR DIVISION PROTEIN 1 HOMOLOG"/>
    <property type="match status" value="1"/>
</dbReference>
<dbReference type="eggNOG" id="KOG2861">
    <property type="taxonomic scope" value="Eukaryota"/>
</dbReference>
<comment type="similarity">
    <text evidence="1">Belongs to the RMD1/sif2 family.</text>
</comment>
<evidence type="ECO:0000256" key="1">
    <source>
        <dbReference type="ARBA" id="ARBA00008306"/>
    </source>
</evidence>
<evidence type="ECO:0000313" key="5">
    <source>
        <dbReference type="EMBL" id="BAM81887.1"/>
    </source>
</evidence>
<keyword evidence="3" id="KW-0812">Transmembrane</keyword>
<dbReference type="KEGG" id="cme:CYME_CMP286C"/>
<dbReference type="OrthoDB" id="347at2759"/>